<evidence type="ECO:0000313" key="1">
    <source>
        <dbReference type="EMBL" id="JAH14537.1"/>
    </source>
</evidence>
<dbReference type="EMBL" id="GBXM01094040">
    <property type="protein sequence ID" value="JAH14537.1"/>
    <property type="molecule type" value="Transcribed_RNA"/>
</dbReference>
<protein>
    <submittedName>
        <fullName evidence="1">Uncharacterized protein</fullName>
    </submittedName>
</protein>
<sequence length="38" mass="4451">MVLRLEISLLIFSGHILSLDNLFNIHSFCDTRGTFRDR</sequence>
<dbReference type="AlphaFoldDB" id="A0A0E9QDF0"/>
<name>A0A0E9QDF0_ANGAN</name>
<proteinExistence type="predicted"/>
<organism evidence="1">
    <name type="scientific">Anguilla anguilla</name>
    <name type="common">European freshwater eel</name>
    <name type="synonym">Muraena anguilla</name>
    <dbReference type="NCBI Taxonomy" id="7936"/>
    <lineage>
        <taxon>Eukaryota</taxon>
        <taxon>Metazoa</taxon>
        <taxon>Chordata</taxon>
        <taxon>Craniata</taxon>
        <taxon>Vertebrata</taxon>
        <taxon>Euteleostomi</taxon>
        <taxon>Actinopterygii</taxon>
        <taxon>Neopterygii</taxon>
        <taxon>Teleostei</taxon>
        <taxon>Anguilliformes</taxon>
        <taxon>Anguillidae</taxon>
        <taxon>Anguilla</taxon>
    </lineage>
</organism>
<reference evidence="1" key="2">
    <citation type="journal article" date="2015" name="Fish Shellfish Immunol.">
        <title>Early steps in the European eel (Anguilla anguilla)-Vibrio vulnificus interaction in the gills: Role of the RtxA13 toxin.</title>
        <authorList>
            <person name="Callol A."/>
            <person name="Pajuelo D."/>
            <person name="Ebbesson L."/>
            <person name="Teles M."/>
            <person name="MacKenzie S."/>
            <person name="Amaro C."/>
        </authorList>
    </citation>
    <scope>NUCLEOTIDE SEQUENCE</scope>
</reference>
<accession>A0A0E9QDF0</accession>
<reference evidence="1" key="1">
    <citation type="submission" date="2014-11" db="EMBL/GenBank/DDBJ databases">
        <authorList>
            <person name="Amaro Gonzalez C."/>
        </authorList>
    </citation>
    <scope>NUCLEOTIDE SEQUENCE</scope>
</reference>